<accession>A0A3P7Y2M1</accession>
<feature type="domain" description="Serine-threonine/tyrosine-protein kinase catalytic" evidence="3">
    <location>
        <begin position="34"/>
        <end position="138"/>
    </location>
</feature>
<keyword evidence="1" id="KW-0547">Nucleotide-binding</keyword>
<reference evidence="4 5" key="1">
    <citation type="submission" date="2018-11" db="EMBL/GenBank/DDBJ databases">
        <authorList>
            <consortium name="Pathogen Informatics"/>
        </authorList>
    </citation>
    <scope>NUCLEOTIDE SEQUENCE [LARGE SCALE GENOMIC DNA]</scope>
</reference>
<gene>
    <name evidence="4" type="ORF">HPBE_LOCUS3459</name>
</gene>
<dbReference type="Gene3D" id="1.10.510.10">
    <property type="entry name" value="Transferase(Phosphotransferase) domain 1"/>
    <property type="match status" value="1"/>
</dbReference>
<evidence type="ECO:0000259" key="3">
    <source>
        <dbReference type="Pfam" id="PF07714"/>
    </source>
</evidence>
<name>A0A183FBB6_HELPZ</name>
<dbReference type="OrthoDB" id="5839883at2759"/>
<sequence length="139" mass="15584">MYIPDVGNEKTPSEGCRPIGLAAWEFRTNDFLLGESIGKVGCIEVRKGLLQKSSHNVDTSVTLVTGRSAEAKVTVQELMRQCRMMRELHHPCVLKFYGACLISQPCCFLMEHIAEGPLDEFLSKSHGTLKRDELLQMVM</sequence>
<dbReference type="AlphaFoldDB" id="A0A183FBB6"/>
<reference evidence="6" key="2">
    <citation type="submission" date="2019-09" db="UniProtKB">
        <authorList>
            <consortium name="WormBaseParasite"/>
        </authorList>
    </citation>
    <scope>IDENTIFICATION</scope>
</reference>
<protein>
    <submittedName>
        <fullName evidence="6">Pkinase_Tyr domain-containing protein</fullName>
    </submittedName>
</protein>
<keyword evidence="2" id="KW-0067">ATP-binding</keyword>
<dbReference type="InterPro" id="IPR001245">
    <property type="entry name" value="Ser-Thr/Tyr_kinase_cat_dom"/>
</dbReference>
<evidence type="ECO:0000313" key="6">
    <source>
        <dbReference type="WBParaSite" id="HPBE_0000345801-mRNA-1"/>
    </source>
</evidence>
<dbReference type="EMBL" id="UZAH01009208">
    <property type="protein sequence ID" value="VDO35302.1"/>
    <property type="molecule type" value="Genomic_DNA"/>
</dbReference>
<dbReference type="InterPro" id="IPR011009">
    <property type="entry name" value="Kinase-like_dom_sf"/>
</dbReference>
<evidence type="ECO:0000256" key="1">
    <source>
        <dbReference type="ARBA" id="ARBA00022741"/>
    </source>
</evidence>
<dbReference type="SUPFAM" id="SSF56112">
    <property type="entry name" value="Protein kinase-like (PK-like)"/>
    <property type="match status" value="1"/>
</dbReference>
<dbReference type="Pfam" id="PF07714">
    <property type="entry name" value="PK_Tyr_Ser-Thr"/>
    <property type="match status" value="1"/>
</dbReference>
<accession>A0A183FBB6</accession>
<dbReference type="GO" id="GO:0004672">
    <property type="term" value="F:protein kinase activity"/>
    <property type="evidence" value="ECO:0007669"/>
    <property type="project" value="InterPro"/>
</dbReference>
<evidence type="ECO:0000256" key="2">
    <source>
        <dbReference type="ARBA" id="ARBA00022840"/>
    </source>
</evidence>
<dbReference type="GO" id="GO:0005524">
    <property type="term" value="F:ATP binding"/>
    <property type="evidence" value="ECO:0007669"/>
    <property type="project" value="UniProtKB-KW"/>
</dbReference>
<organism evidence="5 6">
    <name type="scientific">Heligmosomoides polygyrus</name>
    <name type="common">Parasitic roundworm</name>
    <dbReference type="NCBI Taxonomy" id="6339"/>
    <lineage>
        <taxon>Eukaryota</taxon>
        <taxon>Metazoa</taxon>
        <taxon>Ecdysozoa</taxon>
        <taxon>Nematoda</taxon>
        <taxon>Chromadorea</taxon>
        <taxon>Rhabditida</taxon>
        <taxon>Rhabditina</taxon>
        <taxon>Rhabditomorpha</taxon>
        <taxon>Strongyloidea</taxon>
        <taxon>Heligmosomidae</taxon>
        <taxon>Heligmosomoides</taxon>
    </lineage>
</organism>
<proteinExistence type="predicted"/>
<dbReference type="Proteomes" id="UP000050761">
    <property type="component" value="Unassembled WGS sequence"/>
</dbReference>
<dbReference type="PANTHER" id="PTHR24418">
    <property type="entry name" value="TYROSINE-PROTEIN KINASE"/>
    <property type="match status" value="1"/>
</dbReference>
<evidence type="ECO:0000313" key="5">
    <source>
        <dbReference type="Proteomes" id="UP000050761"/>
    </source>
</evidence>
<dbReference type="InterPro" id="IPR050198">
    <property type="entry name" value="Non-receptor_tyrosine_kinases"/>
</dbReference>
<dbReference type="WBParaSite" id="HPBE_0000345801-mRNA-1">
    <property type="protein sequence ID" value="HPBE_0000345801-mRNA-1"/>
    <property type="gene ID" value="HPBE_0000345801"/>
</dbReference>
<evidence type="ECO:0000313" key="4">
    <source>
        <dbReference type="EMBL" id="VDO35302.1"/>
    </source>
</evidence>
<keyword evidence="5" id="KW-1185">Reference proteome</keyword>